<dbReference type="AlphaFoldDB" id="A0A174R629"/>
<accession>A0A174R629</accession>
<dbReference type="EMBL" id="CYZT01000509">
    <property type="protein sequence ID" value="CUP80972.1"/>
    <property type="molecule type" value="Genomic_DNA"/>
</dbReference>
<name>A0A174R629_FLAPL</name>
<dbReference type="Proteomes" id="UP000095746">
    <property type="component" value="Unassembled WGS sequence"/>
</dbReference>
<evidence type="ECO:0000313" key="2">
    <source>
        <dbReference type="Proteomes" id="UP000095746"/>
    </source>
</evidence>
<sequence>MVMQLQTGAVDFVCTDLPTATAAAANDSDLIVLNFAGTDGDFQFASEAERAENVNIGMSVAKGSTELLDAINAVLDGMTADDFNTLMDQAIAVQPEV</sequence>
<dbReference type="Gene3D" id="3.40.190.10">
    <property type="entry name" value="Periplasmic binding protein-like II"/>
    <property type="match status" value="2"/>
</dbReference>
<proteinExistence type="predicted"/>
<gene>
    <name evidence="1" type="ORF">ERS852411_03620</name>
</gene>
<reference evidence="1 2" key="1">
    <citation type="submission" date="2015-09" db="EMBL/GenBank/DDBJ databases">
        <authorList>
            <consortium name="Pathogen Informatics"/>
        </authorList>
    </citation>
    <scope>NUCLEOTIDE SEQUENCE [LARGE SCALE GENOMIC DNA]</scope>
    <source>
        <strain evidence="1 2">2789STDY5608854</strain>
    </source>
</reference>
<dbReference type="SUPFAM" id="SSF53850">
    <property type="entry name" value="Periplasmic binding protein-like II"/>
    <property type="match status" value="1"/>
</dbReference>
<organism evidence="1 2">
    <name type="scientific">Flavonifractor plautii</name>
    <name type="common">Fusobacterium plautii</name>
    <dbReference type="NCBI Taxonomy" id="292800"/>
    <lineage>
        <taxon>Bacteria</taxon>
        <taxon>Bacillati</taxon>
        <taxon>Bacillota</taxon>
        <taxon>Clostridia</taxon>
        <taxon>Eubacteriales</taxon>
        <taxon>Oscillospiraceae</taxon>
        <taxon>Flavonifractor</taxon>
    </lineage>
</organism>
<protein>
    <submittedName>
        <fullName evidence="1">Bacterial extracellular solute-binding proteins, family 3</fullName>
    </submittedName>
</protein>
<evidence type="ECO:0000313" key="1">
    <source>
        <dbReference type="EMBL" id="CUP80972.1"/>
    </source>
</evidence>